<dbReference type="InParanoid" id="Q02BW3"/>
<protein>
    <recommendedName>
        <fullName evidence="3">Peroxidase</fullName>
    </recommendedName>
</protein>
<dbReference type="Gene3D" id="1.20.1290.10">
    <property type="entry name" value="AhpD-like"/>
    <property type="match status" value="1"/>
</dbReference>
<dbReference type="HOGENOM" id="CLU_2522799_0_0_0"/>
<sequence>MSKMQPMFLPRVENNPQPGPYADAVQMMQSAGQEYPQIWHLFAFQPRATGHLARFTQEIMREPGPLSPGLRELIAAFTSARNDCPF</sequence>
<organism evidence="2">
    <name type="scientific">Solibacter usitatus (strain Ellin6076)</name>
    <dbReference type="NCBI Taxonomy" id="234267"/>
    <lineage>
        <taxon>Bacteria</taxon>
        <taxon>Pseudomonadati</taxon>
        <taxon>Acidobacteriota</taxon>
        <taxon>Terriglobia</taxon>
        <taxon>Bryobacterales</taxon>
        <taxon>Solibacteraceae</taxon>
        <taxon>Candidatus Solibacter</taxon>
    </lineage>
</organism>
<reference evidence="2" key="1">
    <citation type="submission" date="2006-10" db="EMBL/GenBank/DDBJ databases">
        <title>Complete sequence of Solibacter usitatus Ellin6076.</title>
        <authorList>
            <consortium name="US DOE Joint Genome Institute"/>
            <person name="Copeland A."/>
            <person name="Lucas S."/>
            <person name="Lapidus A."/>
            <person name="Barry K."/>
            <person name="Detter J.C."/>
            <person name="Glavina del Rio T."/>
            <person name="Hammon N."/>
            <person name="Israni S."/>
            <person name="Dalin E."/>
            <person name="Tice H."/>
            <person name="Pitluck S."/>
            <person name="Thompson L.S."/>
            <person name="Brettin T."/>
            <person name="Bruce D."/>
            <person name="Han C."/>
            <person name="Tapia R."/>
            <person name="Gilna P."/>
            <person name="Schmutz J."/>
            <person name="Larimer F."/>
            <person name="Land M."/>
            <person name="Hauser L."/>
            <person name="Kyrpides N."/>
            <person name="Mikhailova N."/>
            <person name="Janssen P.H."/>
            <person name="Kuske C.R."/>
            <person name="Richardson P."/>
        </authorList>
    </citation>
    <scope>NUCLEOTIDE SEQUENCE</scope>
    <source>
        <strain evidence="2">Ellin6076</strain>
    </source>
</reference>
<proteinExistence type="predicted"/>
<name>Q02BW3_SOLUE</name>
<evidence type="ECO:0008006" key="3">
    <source>
        <dbReference type="Google" id="ProtNLM"/>
    </source>
</evidence>
<dbReference type="InterPro" id="IPR029032">
    <property type="entry name" value="AhpD-like"/>
</dbReference>
<evidence type="ECO:0000256" key="1">
    <source>
        <dbReference type="SAM" id="MobiDB-lite"/>
    </source>
</evidence>
<gene>
    <name evidence="2" type="ordered locus">Acid_0443</name>
</gene>
<accession>Q02BW3</accession>
<dbReference type="AlphaFoldDB" id="Q02BW3"/>
<feature type="region of interest" description="Disordered" evidence="1">
    <location>
        <begin position="1"/>
        <end position="23"/>
    </location>
</feature>
<dbReference type="KEGG" id="sus:Acid_0443"/>
<dbReference type="SUPFAM" id="SSF69118">
    <property type="entry name" value="AhpD-like"/>
    <property type="match status" value="1"/>
</dbReference>
<dbReference type="STRING" id="234267.Acid_0443"/>
<evidence type="ECO:0000313" key="2">
    <source>
        <dbReference type="EMBL" id="ABJ81453.1"/>
    </source>
</evidence>
<dbReference type="eggNOG" id="COG2128">
    <property type="taxonomic scope" value="Bacteria"/>
</dbReference>
<dbReference type="EMBL" id="CP000473">
    <property type="protein sequence ID" value="ABJ81453.1"/>
    <property type="molecule type" value="Genomic_DNA"/>
</dbReference>